<dbReference type="Gene3D" id="3.80.10.10">
    <property type="entry name" value="Ribonuclease Inhibitor"/>
    <property type="match status" value="1"/>
</dbReference>
<dbReference type="AlphaFoldDB" id="Q24D08"/>
<gene>
    <name evidence="1" type="ORF">TTHERM_00711850</name>
</gene>
<accession>Q24D08</accession>
<dbReference type="EMBL" id="GG662338">
    <property type="protein sequence ID" value="EAS05600.2"/>
    <property type="molecule type" value="Genomic_DNA"/>
</dbReference>
<dbReference type="InParanoid" id="Q24D08"/>
<proteinExistence type="predicted"/>
<protein>
    <recommendedName>
        <fullName evidence="3">Kinase domain protein</fullName>
    </recommendedName>
</protein>
<keyword evidence="2" id="KW-1185">Reference proteome</keyword>
<dbReference type="SUPFAM" id="SSF52047">
    <property type="entry name" value="RNI-like"/>
    <property type="match status" value="1"/>
</dbReference>
<evidence type="ECO:0000313" key="1">
    <source>
        <dbReference type="EMBL" id="EAS05600.2"/>
    </source>
</evidence>
<dbReference type="HOGENOM" id="CLU_1889974_0_0_1"/>
<dbReference type="InterPro" id="IPR032675">
    <property type="entry name" value="LRR_dom_sf"/>
</dbReference>
<dbReference type="GeneID" id="7827803"/>
<dbReference type="RefSeq" id="XP_001025845.2">
    <property type="nucleotide sequence ID" value="XM_001025845.2"/>
</dbReference>
<sequence length="493" mass="58250">MLEYNLKKYGLFELSQNFKQEQIQEQSSTRQVLRSFKKLEQIPSYLLSDFALNLDKQCISQELVGLIRKKMSTYRFSTKKLSLSLNMIAYSTTTLQNLFNALAQAEMCKCLQLYYCHNQVTSEVSEIIGRFMRYYFFLERVDLDISYCTDFSIKDVNNIISSIRKTLTHFSINFKSANITDICLKHISKTMESFTKIQSLFIDLSQNQITKAGVREFFYSLKQMNYLRELGLTYGGNNLELKDVMFEVRNMKKLKSLYLGLQIPSSSNNLFFDDEAFEESFDYHSQFIEQEKISQYCLIKSSDLIDLKQYVKELNELTSLSLNIQNQKYVSPYLNLLICPYLFHLKEVRIYTRGFSMQNQDAQQLFYNMAHMENLISITLKLEENSLTSAIGEYLNYMIKRKYEQLIKLDVSFKSNILDECCISDIFMPLFKCEYLTEFSFTIFDGDNFFYEEQNQDISMTFQRLLYFIQSQCIIRQSILLQTLIQNKVMQMK</sequence>
<dbReference type="KEGG" id="tet:TTHERM_00711850"/>
<dbReference type="Proteomes" id="UP000009168">
    <property type="component" value="Unassembled WGS sequence"/>
</dbReference>
<evidence type="ECO:0000313" key="2">
    <source>
        <dbReference type="Proteomes" id="UP000009168"/>
    </source>
</evidence>
<reference evidence="2" key="1">
    <citation type="journal article" date="2006" name="PLoS Biol.">
        <title>Macronuclear genome sequence of the ciliate Tetrahymena thermophila, a model eukaryote.</title>
        <authorList>
            <person name="Eisen J.A."/>
            <person name="Coyne R.S."/>
            <person name="Wu M."/>
            <person name="Wu D."/>
            <person name="Thiagarajan M."/>
            <person name="Wortman J.R."/>
            <person name="Badger J.H."/>
            <person name="Ren Q."/>
            <person name="Amedeo P."/>
            <person name="Jones K.M."/>
            <person name="Tallon L.J."/>
            <person name="Delcher A.L."/>
            <person name="Salzberg S.L."/>
            <person name="Silva J.C."/>
            <person name="Haas B.J."/>
            <person name="Majoros W.H."/>
            <person name="Farzad M."/>
            <person name="Carlton J.M."/>
            <person name="Smith R.K. Jr."/>
            <person name="Garg J."/>
            <person name="Pearlman R.E."/>
            <person name="Karrer K.M."/>
            <person name="Sun L."/>
            <person name="Manning G."/>
            <person name="Elde N.C."/>
            <person name="Turkewitz A.P."/>
            <person name="Asai D.J."/>
            <person name="Wilkes D.E."/>
            <person name="Wang Y."/>
            <person name="Cai H."/>
            <person name="Collins K."/>
            <person name="Stewart B.A."/>
            <person name="Lee S.R."/>
            <person name="Wilamowska K."/>
            <person name="Weinberg Z."/>
            <person name="Ruzzo W.L."/>
            <person name="Wloga D."/>
            <person name="Gaertig J."/>
            <person name="Frankel J."/>
            <person name="Tsao C.-C."/>
            <person name="Gorovsky M.A."/>
            <person name="Keeling P.J."/>
            <person name="Waller R.F."/>
            <person name="Patron N.J."/>
            <person name="Cherry J.M."/>
            <person name="Stover N.A."/>
            <person name="Krieger C.J."/>
            <person name="del Toro C."/>
            <person name="Ryder H.F."/>
            <person name="Williamson S.C."/>
            <person name="Barbeau R.A."/>
            <person name="Hamilton E.P."/>
            <person name="Orias E."/>
        </authorList>
    </citation>
    <scope>NUCLEOTIDE SEQUENCE [LARGE SCALE GENOMIC DNA]</scope>
    <source>
        <strain evidence="2">SB210</strain>
    </source>
</reference>
<evidence type="ECO:0008006" key="3">
    <source>
        <dbReference type="Google" id="ProtNLM"/>
    </source>
</evidence>
<organism evidence="1 2">
    <name type="scientific">Tetrahymena thermophila (strain SB210)</name>
    <dbReference type="NCBI Taxonomy" id="312017"/>
    <lineage>
        <taxon>Eukaryota</taxon>
        <taxon>Sar</taxon>
        <taxon>Alveolata</taxon>
        <taxon>Ciliophora</taxon>
        <taxon>Intramacronucleata</taxon>
        <taxon>Oligohymenophorea</taxon>
        <taxon>Hymenostomatida</taxon>
        <taxon>Tetrahymenina</taxon>
        <taxon>Tetrahymenidae</taxon>
        <taxon>Tetrahymena</taxon>
    </lineage>
</organism>
<name>Q24D08_TETTS</name>